<comment type="caution">
    <text evidence="2">The sequence shown here is derived from an EMBL/GenBank/DDBJ whole genome shotgun (WGS) entry which is preliminary data.</text>
</comment>
<sequence>MTSSSKLFHSRRISFGTSTVDDSSPGDGGRNITTDRRHHLRNNNRHDHAGCNGGSNTRRLHRHHPSEPEVVQVEQGVVSQPSSGSIINSEDFRSIRRWGANGNDRLPGVVLLARERLLERLRGVHVSENRQSSSSASSIHPDDFSYSSFIESSNNLPEESVSQSWQSVMPMSSMTKMLPHGLSQHALNHLSVMVFKNVEDDETSSASREYFIPAACYRGLRGFEKNGAELAMLKSLSVKRREIWGTAGEKVYAAGLQLLENLLQPRG</sequence>
<evidence type="ECO:0000313" key="2">
    <source>
        <dbReference type="EMBL" id="GJU04652.1"/>
    </source>
</evidence>
<accession>A0ABQ5IYW8</accession>
<name>A0ABQ5IYW8_9ASTR</name>
<keyword evidence="3" id="KW-1185">Reference proteome</keyword>
<protein>
    <submittedName>
        <fullName evidence="2">Uncharacterized protein</fullName>
    </submittedName>
</protein>
<dbReference type="EMBL" id="BQNB010021270">
    <property type="protein sequence ID" value="GJU04652.1"/>
    <property type="molecule type" value="Genomic_DNA"/>
</dbReference>
<dbReference type="Proteomes" id="UP001151760">
    <property type="component" value="Unassembled WGS sequence"/>
</dbReference>
<proteinExistence type="predicted"/>
<evidence type="ECO:0000313" key="3">
    <source>
        <dbReference type="Proteomes" id="UP001151760"/>
    </source>
</evidence>
<gene>
    <name evidence="2" type="ORF">Tco_1121082</name>
</gene>
<reference evidence="2" key="2">
    <citation type="submission" date="2022-01" db="EMBL/GenBank/DDBJ databases">
        <authorList>
            <person name="Yamashiro T."/>
            <person name="Shiraishi A."/>
            <person name="Satake H."/>
            <person name="Nakayama K."/>
        </authorList>
    </citation>
    <scope>NUCLEOTIDE SEQUENCE</scope>
</reference>
<reference evidence="2" key="1">
    <citation type="journal article" date="2022" name="Int. J. Mol. Sci.">
        <title>Draft Genome of Tanacetum Coccineum: Genomic Comparison of Closely Related Tanacetum-Family Plants.</title>
        <authorList>
            <person name="Yamashiro T."/>
            <person name="Shiraishi A."/>
            <person name="Nakayama K."/>
            <person name="Satake H."/>
        </authorList>
    </citation>
    <scope>NUCLEOTIDE SEQUENCE</scope>
</reference>
<feature type="region of interest" description="Disordered" evidence="1">
    <location>
        <begin position="16"/>
        <end position="86"/>
    </location>
</feature>
<feature type="compositionally biased region" description="Low complexity" evidence="1">
    <location>
        <begin position="68"/>
        <end position="85"/>
    </location>
</feature>
<evidence type="ECO:0000256" key="1">
    <source>
        <dbReference type="SAM" id="MobiDB-lite"/>
    </source>
</evidence>
<organism evidence="2 3">
    <name type="scientific">Tanacetum coccineum</name>
    <dbReference type="NCBI Taxonomy" id="301880"/>
    <lineage>
        <taxon>Eukaryota</taxon>
        <taxon>Viridiplantae</taxon>
        <taxon>Streptophyta</taxon>
        <taxon>Embryophyta</taxon>
        <taxon>Tracheophyta</taxon>
        <taxon>Spermatophyta</taxon>
        <taxon>Magnoliopsida</taxon>
        <taxon>eudicotyledons</taxon>
        <taxon>Gunneridae</taxon>
        <taxon>Pentapetalae</taxon>
        <taxon>asterids</taxon>
        <taxon>campanulids</taxon>
        <taxon>Asterales</taxon>
        <taxon>Asteraceae</taxon>
        <taxon>Asteroideae</taxon>
        <taxon>Anthemideae</taxon>
        <taxon>Anthemidinae</taxon>
        <taxon>Tanacetum</taxon>
    </lineage>
</organism>